<dbReference type="EMBL" id="JBBKZU010000010">
    <property type="protein sequence ID" value="MEJ8813969.1"/>
    <property type="molecule type" value="Genomic_DNA"/>
</dbReference>
<comment type="caution">
    <text evidence="2">The sequence shown here is derived from an EMBL/GenBank/DDBJ whole genome shotgun (WGS) entry which is preliminary data.</text>
</comment>
<keyword evidence="1" id="KW-0812">Transmembrane</keyword>
<gene>
    <name evidence="2" type="ORF">WKW77_22975</name>
</gene>
<evidence type="ECO:0000313" key="2">
    <source>
        <dbReference type="EMBL" id="MEJ8813969.1"/>
    </source>
</evidence>
<dbReference type="Proteomes" id="UP001365846">
    <property type="component" value="Unassembled WGS sequence"/>
</dbReference>
<protein>
    <submittedName>
        <fullName evidence="2">Uncharacterized protein</fullName>
    </submittedName>
</protein>
<evidence type="ECO:0000256" key="1">
    <source>
        <dbReference type="SAM" id="Phobius"/>
    </source>
</evidence>
<keyword evidence="1" id="KW-0472">Membrane</keyword>
<feature type="transmembrane region" description="Helical" evidence="1">
    <location>
        <begin position="96"/>
        <end position="115"/>
    </location>
</feature>
<organism evidence="2 3">
    <name type="scientific">Variovorax ureilyticus</name>
    <dbReference type="NCBI Taxonomy" id="1836198"/>
    <lineage>
        <taxon>Bacteria</taxon>
        <taxon>Pseudomonadati</taxon>
        <taxon>Pseudomonadota</taxon>
        <taxon>Betaproteobacteria</taxon>
        <taxon>Burkholderiales</taxon>
        <taxon>Comamonadaceae</taxon>
        <taxon>Variovorax</taxon>
    </lineage>
</organism>
<reference evidence="2 3" key="1">
    <citation type="submission" date="2024-03" db="EMBL/GenBank/DDBJ databases">
        <title>Novel species of the genus Variovorax.</title>
        <authorList>
            <person name="Liu Q."/>
            <person name="Xin Y.-H."/>
        </authorList>
    </citation>
    <scope>NUCLEOTIDE SEQUENCE [LARGE SCALE GENOMIC DNA]</scope>
    <source>
        <strain evidence="2 3">KACC 18899</strain>
    </source>
</reference>
<keyword evidence="1" id="KW-1133">Transmembrane helix</keyword>
<keyword evidence="3" id="KW-1185">Reference proteome</keyword>
<proteinExistence type="predicted"/>
<sequence>MTTHEVLELHVAELRQLFNSMDPAPFRERDLDPEAEAYIVDWAREIKGSRPLALRVHVDNGAARTEDAALLREAVDQYFRQREKATRRRLAQLFRVGRISLLIGLVFLGAALAVSEAAGVLFHKERYAKLVQESLVIGGWVALWRPMEIFLYDWWPIRGEVRLYERLGSIDVSLLPRMAEGGAVP</sequence>
<evidence type="ECO:0000313" key="3">
    <source>
        <dbReference type="Proteomes" id="UP001365846"/>
    </source>
</evidence>
<name>A0ABU8VJX6_9BURK</name>
<dbReference type="RefSeq" id="WP_340359187.1">
    <property type="nucleotide sequence ID" value="NZ_JBBKZU010000010.1"/>
</dbReference>
<accession>A0ABU8VJX6</accession>